<dbReference type="SMART" id="SM00855">
    <property type="entry name" value="PGAM"/>
    <property type="match status" value="1"/>
</dbReference>
<dbReference type="InterPro" id="IPR050275">
    <property type="entry name" value="PGM_Phosphatase"/>
</dbReference>
<dbReference type="OrthoDB" id="9783269at2"/>
<dbReference type="AlphaFoldDB" id="A0A2S6GFP2"/>
<dbReference type="Pfam" id="PF00300">
    <property type="entry name" value="His_Phos_1"/>
    <property type="match status" value="1"/>
</dbReference>
<dbReference type="PANTHER" id="PTHR48100:SF1">
    <property type="entry name" value="HISTIDINE PHOSPHATASE FAMILY PROTEIN-RELATED"/>
    <property type="match status" value="1"/>
</dbReference>
<dbReference type="PANTHER" id="PTHR48100">
    <property type="entry name" value="BROAD-SPECIFICITY PHOSPHATASE YOR283W-RELATED"/>
    <property type="match status" value="1"/>
</dbReference>
<evidence type="ECO:0000313" key="1">
    <source>
        <dbReference type="EMBL" id="PPK64032.1"/>
    </source>
</evidence>
<reference evidence="1 2" key="1">
    <citation type="submission" date="2018-02" db="EMBL/GenBank/DDBJ databases">
        <title>Genomic Encyclopedia of Archaeal and Bacterial Type Strains, Phase II (KMG-II): from individual species to whole genera.</title>
        <authorList>
            <person name="Goeker M."/>
        </authorList>
    </citation>
    <scope>NUCLEOTIDE SEQUENCE [LARGE SCALE GENOMIC DNA]</scope>
    <source>
        <strain evidence="1 2">YU 961-1</strain>
    </source>
</reference>
<dbReference type="Gene3D" id="3.40.50.1240">
    <property type="entry name" value="Phosphoglycerate mutase-like"/>
    <property type="match status" value="1"/>
</dbReference>
<dbReference type="InterPro" id="IPR013078">
    <property type="entry name" value="His_Pase_superF_clade-1"/>
</dbReference>
<sequence length="227" mass="24523">MSEYRQARFAPSAGATEFILVRHGESAPAQDGVIFDLVDGQGDPELAPGGREQAERVGARLVSMGIDAVYVTTLRRTVETAAPFLAATGLTSTVEADLREVFLGEWEGGVFRRMIAEDGPVAQRFRREERWDVIPGAESVDAFAKRLKQAVTRLAEAHPGQRLAVFTHGGVIGELLAQAARSRPFAFFGPDNGSISHLVVEGSNWLVRGFNDTAHLDTDPAQPALPT</sequence>
<keyword evidence="2" id="KW-1185">Reference proteome</keyword>
<dbReference type="CDD" id="cd07067">
    <property type="entry name" value="HP_PGM_like"/>
    <property type="match status" value="1"/>
</dbReference>
<dbReference type="SUPFAM" id="SSF53254">
    <property type="entry name" value="Phosphoglycerate mutase-like"/>
    <property type="match status" value="1"/>
</dbReference>
<comment type="caution">
    <text evidence="1">The sequence shown here is derived from an EMBL/GenBank/DDBJ whole genome shotgun (WGS) entry which is preliminary data.</text>
</comment>
<dbReference type="RefSeq" id="WP_104482211.1">
    <property type="nucleotide sequence ID" value="NZ_CP154825.1"/>
</dbReference>
<organism evidence="1 2">
    <name type="scientific">Actinokineospora auranticolor</name>
    <dbReference type="NCBI Taxonomy" id="155976"/>
    <lineage>
        <taxon>Bacteria</taxon>
        <taxon>Bacillati</taxon>
        <taxon>Actinomycetota</taxon>
        <taxon>Actinomycetes</taxon>
        <taxon>Pseudonocardiales</taxon>
        <taxon>Pseudonocardiaceae</taxon>
        <taxon>Actinokineospora</taxon>
    </lineage>
</organism>
<dbReference type="InterPro" id="IPR029033">
    <property type="entry name" value="His_PPase_superfam"/>
</dbReference>
<dbReference type="EMBL" id="PTIX01000022">
    <property type="protein sequence ID" value="PPK64032.1"/>
    <property type="molecule type" value="Genomic_DNA"/>
</dbReference>
<name>A0A2S6GFP2_9PSEU</name>
<gene>
    <name evidence="1" type="ORF">CLV40_12223</name>
</gene>
<accession>A0A2S6GFP2</accession>
<dbReference type="GO" id="GO:0005737">
    <property type="term" value="C:cytoplasm"/>
    <property type="evidence" value="ECO:0007669"/>
    <property type="project" value="TreeGrafter"/>
</dbReference>
<proteinExistence type="predicted"/>
<dbReference type="Proteomes" id="UP000239203">
    <property type="component" value="Unassembled WGS sequence"/>
</dbReference>
<protein>
    <submittedName>
        <fullName evidence="1">Putative phosphoglycerate mutase</fullName>
    </submittedName>
</protein>
<evidence type="ECO:0000313" key="2">
    <source>
        <dbReference type="Proteomes" id="UP000239203"/>
    </source>
</evidence>
<dbReference type="GO" id="GO:0016791">
    <property type="term" value="F:phosphatase activity"/>
    <property type="evidence" value="ECO:0007669"/>
    <property type="project" value="TreeGrafter"/>
</dbReference>